<dbReference type="Proteomes" id="UP000030993">
    <property type="component" value="Unassembled WGS sequence"/>
</dbReference>
<sequence length="226" mass="27265">MKPDILKKIQQETADWAYLDELPKEMYDLVYTKRYEEVGDTFELFSYVNEEKHLGLVAYYHQETKEYKLKIRRGLTEFCLMQFITASFSEFEQHLKNYLESAVHDLAIYNPDSISYVTKALNITEWDYKDILPEELEGYKLFINPTQMVRVLNGSYIVFDYSDFDIESNFIIYYNEFRSEFFGEARIRNIPEMNYTFDSKNLEELEEKLRAHMVDRLREIRQRATK</sequence>
<accession>A0A0B2K382</accession>
<dbReference type="AlphaFoldDB" id="A0A0B2K382"/>
<dbReference type="EMBL" id="JSCE01000078">
    <property type="protein sequence ID" value="KHM52597.1"/>
    <property type="molecule type" value="Genomic_DNA"/>
</dbReference>
<organism evidence="1 2">
    <name type="scientific">Anaerovibrio lipolyticus</name>
    <dbReference type="NCBI Taxonomy" id="82374"/>
    <lineage>
        <taxon>Bacteria</taxon>
        <taxon>Bacillati</taxon>
        <taxon>Bacillota</taxon>
        <taxon>Negativicutes</taxon>
        <taxon>Selenomonadales</taxon>
        <taxon>Selenomonadaceae</taxon>
        <taxon>Anaerovibrio</taxon>
    </lineage>
</organism>
<evidence type="ECO:0000313" key="1">
    <source>
        <dbReference type="EMBL" id="KHM52597.1"/>
    </source>
</evidence>
<keyword evidence="2" id="KW-1185">Reference proteome</keyword>
<proteinExistence type="predicted"/>
<evidence type="ECO:0000313" key="2">
    <source>
        <dbReference type="Proteomes" id="UP000030993"/>
    </source>
</evidence>
<dbReference type="eggNOG" id="ENOG50307QK">
    <property type="taxonomic scope" value="Bacteria"/>
</dbReference>
<name>A0A0B2K382_9FIRM</name>
<protein>
    <submittedName>
        <fullName evidence="1">Uncharacterized protein</fullName>
    </submittedName>
</protein>
<reference evidence="1 2" key="1">
    <citation type="journal article" date="2013" name="PLoS ONE">
        <title>Identification and characterization of three novel lipases belonging to families II and V from Anaerovibrio lipolyticus 5ST.</title>
        <authorList>
            <person name="Prive F."/>
            <person name="Kaderbhai N.N."/>
            <person name="Girdwood S."/>
            <person name="Worgan H.J."/>
            <person name="Pinloche E."/>
            <person name="Scollan N.D."/>
            <person name="Huws S.A."/>
            <person name="Newbold C.J."/>
        </authorList>
    </citation>
    <scope>NUCLEOTIDE SEQUENCE [LARGE SCALE GENOMIC DNA]</scope>
    <source>
        <strain evidence="1 2">5S</strain>
    </source>
</reference>
<comment type="caution">
    <text evidence="1">The sequence shown here is derived from an EMBL/GenBank/DDBJ whole genome shotgun (WGS) entry which is preliminary data.</text>
</comment>
<gene>
    <name evidence="1" type="ORF">NZ47_03700</name>
</gene>
<dbReference type="RefSeq" id="WP_039206603.1">
    <property type="nucleotide sequence ID" value="NZ_JSCE01000078.1"/>
</dbReference>